<dbReference type="InterPro" id="IPR001254">
    <property type="entry name" value="Trypsin_dom"/>
</dbReference>
<dbReference type="AlphaFoldDB" id="A0A9P0TGU0"/>
<keyword evidence="10" id="KW-1185">Reference proteome</keyword>
<comment type="caution">
    <text evidence="9">The sequence shown here is derived from an EMBL/GenBank/DDBJ whole genome shotgun (WGS) entry which is preliminary data.</text>
</comment>
<dbReference type="InterPro" id="IPR009003">
    <property type="entry name" value="Peptidase_S1_PA"/>
</dbReference>
<evidence type="ECO:0000256" key="6">
    <source>
        <dbReference type="RuleBase" id="RU363034"/>
    </source>
</evidence>
<evidence type="ECO:0000256" key="7">
    <source>
        <dbReference type="SAM" id="SignalP"/>
    </source>
</evidence>
<dbReference type="InterPro" id="IPR043504">
    <property type="entry name" value="Peptidase_S1_PA_chymotrypsin"/>
</dbReference>
<dbReference type="SMART" id="SM00020">
    <property type="entry name" value="Tryp_SPc"/>
    <property type="match status" value="1"/>
</dbReference>
<dbReference type="EMBL" id="CALOZG010000010">
    <property type="protein sequence ID" value="CAH4030231.1"/>
    <property type="molecule type" value="Genomic_DNA"/>
</dbReference>
<reference evidence="9" key="1">
    <citation type="submission" date="2022-05" db="EMBL/GenBank/DDBJ databases">
        <authorList>
            <person name="Okamura Y."/>
        </authorList>
    </citation>
    <scope>NUCLEOTIDE SEQUENCE</scope>
</reference>
<feature type="domain" description="Peptidase S1" evidence="8">
    <location>
        <begin position="51"/>
        <end position="282"/>
    </location>
</feature>
<dbReference type="SUPFAM" id="SSF50494">
    <property type="entry name" value="Trypsin-like serine proteases"/>
    <property type="match status" value="1"/>
</dbReference>
<keyword evidence="3 6" id="KW-0378">Hydrolase</keyword>
<dbReference type="CDD" id="cd00190">
    <property type="entry name" value="Tryp_SPc"/>
    <property type="match status" value="1"/>
</dbReference>
<dbReference type="PROSITE" id="PS00134">
    <property type="entry name" value="TRYPSIN_HIS"/>
    <property type="match status" value="1"/>
</dbReference>
<keyword evidence="4 6" id="KW-0720">Serine protease</keyword>
<dbReference type="PROSITE" id="PS50240">
    <property type="entry name" value="TRYPSIN_DOM"/>
    <property type="match status" value="1"/>
</dbReference>
<organism evidence="9 10">
    <name type="scientific">Pieris brassicae</name>
    <name type="common">White butterfly</name>
    <name type="synonym">Large white butterfly</name>
    <dbReference type="NCBI Taxonomy" id="7116"/>
    <lineage>
        <taxon>Eukaryota</taxon>
        <taxon>Metazoa</taxon>
        <taxon>Ecdysozoa</taxon>
        <taxon>Arthropoda</taxon>
        <taxon>Hexapoda</taxon>
        <taxon>Insecta</taxon>
        <taxon>Pterygota</taxon>
        <taxon>Neoptera</taxon>
        <taxon>Endopterygota</taxon>
        <taxon>Lepidoptera</taxon>
        <taxon>Glossata</taxon>
        <taxon>Ditrysia</taxon>
        <taxon>Papilionoidea</taxon>
        <taxon>Pieridae</taxon>
        <taxon>Pierinae</taxon>
        <taxon>Pieris</taxon>
    </lineage>
</organism>
<dbReference type="Proteomes" id="UP001152562">
    <property type="component" value="Unassembled WGS sequence"/>
</dbReference>
<evidence type="ECO:0000256" key="1">
    <source>
        <dbReference type="ARBA" id="ARBA00007664"/>
    </source>
</evidence>
<dbReference type="PANTHER" id="PTHR24276:SF98">
    <property type="entry name" value="FI18310P1-RELATED"/>
    <property type="match status" value="1"/>
</dbReference>
<evidence type="ECO:0000256" key="2">
    <source>
        <dbReference type="ARBA" id="ARBA00022670"/>
    </source>
</evidence>
<dbReference type="InterPro" id="IPR033116">
    <property type="entry name" value="TRYPSIN_SER"/>
</dbReference>
<dbReference type="Gene3D" id="2.40.10.10">
    <property type="entry name" value="Trypsin-like serine proteases"/>
    <property type="match status" value="1"/>
</dbReference>
<dbReference type="OrthoDB" id="5565075at2759"/>
<dbReference type="PRINTS" id="PR00722">
    <property type="entry name" value="CHYMOTRYPSIN"/>
</dbReference>
<keyword evidence="7" id="KW-0732">Signal</keyword>
<dbReference type="PROSITE" id="PS00135">
    <property type="entry name" value="TRYPSIN_SER"/>
    <property type="match status" value="1"/>
</dbReference>
<evidence type="ECO:0000256" key="5">
    <source>
        <dbReference type="ARBA" id="ARBA00023157"/>
    </source>
</evidence>
<dbReference type="InterPro" id="IPR001314">
    <property type="entry name" value="Peptidase_S1A"/>
</dbReference>
<evidence type="ECO:0000256" key="4">
    <source>
        <dbReference type="ARBA" id="ARBA00022825"/>
    </source>
</evidence>
<protein>
    <recommendedName>
        <fullName evidence="8">Peptidase S1 domain-containing protein</fullName>
    </recommendedName>
</protein>
<sequence>MKILLVAISLALCYAEEPFPITLDYHETIGIPKANLIRLAEEGIDFDGTRIVGGTPARLGEHPHLAGLLITLIDGRQSVCGSSLISSTRLVTAAHCWTDGRVQASFITVILGSIRLFSGGTRIDTKNIEPHSGYNTQNLNNDVAIISVEPVQLSNSISPIKLATGSNLYVGVFATAAGFGKTSDWSSVSQTQNQVSLQVITNQACASTYGSSVVVSSTICISGSGGRSTCGGDSGGPLIIGSGDDRELIGIVSFGSSRGCQWGFPAGFARVTSFASWIQARM</sequence>
<evidence type="ECO:0000313" key="10">
    <source>
        <dbReference type="Proteomes" id="UP001152562"/>
    </source>
</evidence>
<dbReference type="PANTHER" id="PTHR24276">
    <property type="entry name" value="POLYSERASE-RELATED"/>
    <property type="match status" value="1"/>
</dbReference>
<dbReference type="InterPro" id="IPR018114">
    <property type="entry name" value="TRYPSIN_HIS"/>
</dbReference>
<name>A0A9P0TGU0_PIEBR</name>
<accession>A0A9P0TGU0</accession>
<keyword evidence="5" id="KW-1015">Disulfide bond</keyword>
<dbReference type="GO" id="GO:0004252">
    <property type="term" value="F:serine-type endopeptidase activity"/>
    <property type="evidence" value="ECO:0007669"/>
    <property type="project" value="InterPro"/>
</dbReference>
<evidence type="ECO:0000256" key="3">
    <source>
        <dbReference type="ARBA" id="ARBA00022801"/>
    </source>
</evidence>
<dbReference type="GO" id="GO:0006508">
    <property type="term" value="P:proteolysis"/>
    <property type="evidence" value="ECO:0007669"/>
    <property type="project" value="UniProtKB-KW"/>
</dbReference>
<gene>
    <name evidence="9" type="ORF">PIBRA_LOCUS6899</name>
</gene>
<comment type="similarity">
    <text evidence="1">Belongs to the peptidase S1 family.</text>
</comment>
<evidence type="ECO:0000313" key="9">
    <source>
        <dbReference type="EMBL" id="CAH4030231.1"/>
    </source>
</evidence>
<dbReference type="Pfam" id="PF00089">
    <property type="entry name" value="Trypsin"/>
    <property type="match status" value="1"/>
</dbReference>
<keyword evidence="2 6" id="KW-0645">Protease</keyword>
<proteinExistence type="inferred from homology"/>
<feature type="chain" id="PRO_5040297602" description="Peptidase S1 domain-containing protein" evidence="7">
    <location>
        <begin position="16"/>
        <end position="282"/>
    </location>
</feature>
<evidence type="ECO:0000259" key="8">
    <source>
        <dbReference type="PROSITE" id="PS50240"/>
    </source>
</evidence>
<feature type="signal peptide" evidence="7">
    <location>
        <begin position="1"/>
        <end position="15"/>
    </location>
</feature>
<dbReference type="InterPro" id="IPR050430">
    <property type="entry name" value="Peptidase_S1"/>
</dbReference>